<keyword evidence="2" id="KW-0645">Protease</keyword>
<dbReference type="GO" id="GO:0034399">
    <property type="term" value="C:nuclear periphery"/>
    <property type="evidence" value="ECO:0007669"/>
    <property type="project" value="EnsemblFungi"/>
</dbReference>
<dbReference type="InterPro" id="IPR011650">
    <property type="entry name" value="Peptidase_M20_dimer"/>
</dbReference>
<dbReference type="InterPro" id="IPR036322">
    <property type="entry name" value="WD40_repeat_dom_sf"/>
</dbReference>
<dbReference type="Pfam" id="PF01546">
    <property type="entry name" value="Peptidase_M20"/>
    <property type="match status" value="1"/>
</dbReference>
<dbReference type="STRING" id="1071378.G0W6W1"/>
<sequence length="903" mass="101396">MNVSRPELIHRWNHKYSILSVVSFPSKKLLFAGTQDSKILVFHLPTYNLIKTIQLGNSTETNTRSSVLCMTRSNDERHLFSAGADSLVRIWSVDNNSMKNLINVEELATIYSVTDIGDIFSITYLDLLDTIVFGCQNASLLYLDNIFLRIHAMNSNEEIDLNRLPHRRYDKFFDSFGPTGSGAASSSSLDLSPTSQTINLVTTNTTNLKITNNTILEIPSENIIKYAHNGFIYSICKMCSSFNCHFNQDYPVPSSMESGDECKYGYIISSGGDGVSKTWKFEKIQGNGSIKVSLIDEDMDNEDSVLSQTIEFPFLYCGLSDGIINIWDLNTKQLISTLNTTDKSDIISLSVFNDHIFAVDKSGITLFFENQIHHWNPNQGNLLTSEIFERETKGQESLPSLLTGGNDGSLTLWDISHLFSQRITPMKTVTSGDAYGFTAQAVPSRFERTASWVTYQPAMVNSEEMLKTLRELISYQTVSQTHDTQQQLQTRRCATYLQQLLRNFGAADSRLFPVSNGANPVVFAHFKGKGNSETGEKKRILWYGHFDVIPAGDTEKWNTNPFHLTCENGYLKGRGVSDNKGPLVSAIHSVASLFQEDKLINDVVFLIEGNEEIGSPGFSEVCQKYRNIIGEKIDWILMSNSSWVDQEHPCLNYGLRGVINAQVSIWGDEPDRHSGVDGGVHREPTTDLINVISKLQSEDGRIQIPNFYLPLKELSATDYAMFQEIMKEANIDKKITIEELIINWTKPSLSITTLKMSGPGNITVIPKSASIGLSIRLVPEQSVEQVKKDLTEYIKQTFAKLPTKNHIEVTILNEAEAWLGDPTNHAYQILKEEVTAAWDMEPLFVREGGSIPCIRDLERIFDAQAVQIPCGQSTDNAHLNNENLRIKNWTKLAEILTNVFNRL</sequence>
<evidence type="ECO:0000256" key="4">
    <source>
        <dbReference type="ARBA" id="ARBA00022801"/>
    </source>
</evidence>
<dbReference type="Pfam" id="PF07687">
    <property type="entry name" value="M20_dimer"/>
    <property type="match status" value="1"/>
</dbReference>
<dbReference type="Gene3D" id="3.30.70.360">
    <property type="match status" value="1"/>
</dbReference>
<dbReference type="InterPro" id="IPR001680">
    <property type="entry name" value="WD40_rpt"/>
</dbReference>
<feature type="domain" description="Peptidase M20 dimerisation" evidence="6">
    <location>
        <begin position="653"/>
        <end position="799"/>
    </location>
</feature>
<dbReference type="GO" id="GO:0046872">
    <property type="term" value="F:metal ion binding"/>
    <property type="evidence" value="ECO:0007669"/>
    <property type="project" value="UniProtKB-KW"/>
</dbReference>
<feature type="repeat" description="WD" evidence="5">
    <location>
        <begin position="401"/>
        <end position="416"/>
    </location>
</feature>
<dbReference type="GO" id="GO:0006751">
    <property type="term" value="P:glutathione catabolic process"/>
    <property type="evidence" value="ECO:0007669"/>
    <property type="project" value="EnsemblFungi"/>
</dbReference>
<dbReference type="Gene3D" id="3.40.630.10">
    <property type="entry name" value="Zn peptidases"/>
    <property type="match status" value="1"/>
</dbReference>
<dbReference type="SUPFAM" id="SSF50978">
    <property type="entry name" value="WD40 repeat-like"/>
    <property type="match status" value="1"/>
</dbReference>
<dbReference type="GO" id="GO:0036374">
    <property type="term" value="F:glutathione hydrolase activity"/>
    <property type="evidence" value="ECO:0007669"/>
    <property type="project" value="EnsemblFungi"/>
</dbReference>
<reference evidence="7 8" key="1">
    <citation type="journal article" date="2011" name="Proc. Natl. Acad. Sci. U.S.A.">
        <title>Evolutionary erosion of yeast sex chromosomes by mating-type switching accidents.</title>
        <authorList>
            <person name="Gordon J.L."/>
            <person name="Armisen D."/>
            <person name="Proux-Wera E."/>
            <person name="Oheigeartaigh S.S."/>
            <person name="Byrne K.P."/>
            <person name="Wolfe K.H."/>
        </authorList>
    </citation>
    <scope>NUCLEOTIDE SEQUENCE [LARGE SCALE GENOMIC DNA]</scope>
    <source>
        <strain evidence="8">ATCC 10597 / BCRC 20456 / CBS 421 / NBRC 0211 / NRRL Y-12639</strain>
    </source>
</reference>
<dbReference type="RefSeq" id="XP_003668765.1">
    <property type="nucleotide sequence ID" value="XM_003668717.1"/>
</dbReference>
<dbReference type="PANTHER" id="PTHR43270:SF8">
    <property type="entry name" value="DI- AND TRIPEPTIDASE DUG2-RELATED"/>
    <property type="match status" value="1"/>
</dbReference>
<dbReference type="SUPFAM" id="SSF53187">
    <property type="entry name" value="Zn-dependent exopeptidases"/>
    <property type="match status" value="1"/>
</dbReference>
<dbReference type="InterPro" id="IPR051458">
    <property type="entry name" value="Cyt/Met_Dipeptidase"/>
</dbReference>
<dbReference type="InterPro" id="IPR002933">
    <property type="entry name" value="Peptidase_M20"/>
</dbReference>
<keyword evidence="3" id="KW-0479">Metal-binding</keyword>
<accession>G0W6W1</accession>
<dbReference type="Gene3D" id="2.130.10.10">
    <property type="entry name" value="YVTN repeat-like/Quinoprotein amine dehydrogenase"/>
    <property type="match status" value="2"/>
</dbReference>
<name>G0W6W1_NAUDC</name>
<dbReference type="InterPro" id="IPR036264">
    <property type="entry name" value="Bact_exopeptidase_dim_dom"/>
</dbReference>
<evidence type="ECO:0000256" key="1">
    <source>
        <dbReference type="ARBA" id="ARBA00006247"/>
    </source>
</evidence>
<dbReference type="GO" id="GO:0005737">
    <property type="term" value="C:cytoplasm"/>
    <property type="evidence" value="ECO:0007669"/>
    <property type="project" value="EnsemblFungi"/>
</dbReference>
<dbReference type="AlphaFoldDB" id="G0W6W1"/>
<dbReference type="HOGENOM" id="CLU_008535_0_0_1"/>
<dbReference type="SUPFAM" id="SSF55031">
    <property type="entry name" value="Bacterial exopeptidase dimerisation domain"/>
    <property type="match status" value="1"/>
</dbReference>
<dbReference type="EMBL" id="HE580268">
    <property type="protein sequence ID" value="CCD23522.1"/>
    <property type="molecule type" value="Genomic_DNA"/>
</dbReference>
<dbReference type="CDD" id="cd05677">
    <property type="entry name" value="M20_dipept_like_DUG2_type"/>
    <property type="match status" value="1"/>
</dbReference>
<dbReference type="OrthoDB" id="7832001at2759"/>
<dbReference type="Pfam" id="PF00400">
    <property type="entry name" value="WD40"/>
    <property type="match status" value="1"/>
</dbReference>
<dbReference type="Proteomes" id="UP000000689">
    <property type="component" value="Chromosome 2"/>
</dbReference>
<dbReference type="GeneID" id="11498456"/>
<comment type="similarity">
    <text evidence="1">Belongs to the peptidase M20A family.</text>
</comment>
<dbReference type="InterPro" id="IPR015943">
    <property type="entry name" value="WD40/YVTN_repeat-like_dom_sf"/>
</dbReference>
<evidence type="ECO:0000313" key="8">
    <source>
        <dbReference type="Proteomes" id="UP000000689"/>
    </source>
</evidence>
<dbReference type="eggNOG" id="KOG2276">
    <property type="taxonomic scope" value="Eukaryota"/>
</dbReference>
<dbReference type="InterPro" id="IPR017149">
    <property type="entry name" value="GSH_degradosome_Dug2"/>
</dbReference>
<dbReference type="GO" id="GO:0061672">
    <property type="term" value="C:glutathione hydrolase complex"/>
    <property type="evidence" value="ECO:0007669"/>
    <property type="project" value="EnsemblFungi"/>
</dbReference>
<protein>
    <recommendedName>
        <fullName evidence="6">Peptidase M20 dimerisation domain-containing protein</fullName>
    </recommendedName>
</protein>
<feature type="repeat" description="WD" evidence="5">
    <location>
        <begin position="60"/>
        <end position="101"/>
    </location>
</feature>
<keyword evidence="4" id="KW-0378">Hydrolase</keyword>
<evidence type="ECO:0000256" key="5">
    <source>
        <dbReference type="PROSITE-ProRule" id="PRU00221"/>
    </source>
</evidence>
<evidence type="ECO:0000259" key="6">
    <source>
        <dbReference type="Pfam" id="PF07687"/>
    </source>
</evidence>
<keyword evidence="8" id="KW-1185">Reference proteome</keyword>
<dbReference type="OMA" id="HATVCVD"/>
<keyword evidence="5" id="KW-0853">WD repeat</keyword>
<proteinExistence type="inferred from homology"/>
<evidence type="ECO:0000256" key="2">
    <source>
        <dbReference type="ARBA" id="ARBA00022670"/>
    </source>
</evidence>
<dbReference type="PROSITE" id="PS50082">
    <property type="entry name" value="WD_REPEATS_2"/>
    <property type="match status" value="2"/>
</dbReference>
<evidence type="ECO:0000256" key="3">
    <source>
        <dbReference type="ARBA" id="ARBA00022723"/>
    </source>
</evidence>
<dbReference type="PANTHER" id="PTHR43270">
    <property type="entry name" value="BETA-ALA-HIS DIPEPTIDASE"/>
    <property type="match status" value="1"/>
</dbReference>
<dbReference type="GO" id="GO:0006508">
    <property type="term" value="P:proteolysis"/>
    <property type="evidence" value="ECO:0007669"/>
    <property type="project" value="UniProtKB-KW"/>
</dbReference>
<dbReference type="PIRSF" id="PIRSF037237">
    <property type="entry name" value="Peptidase_WD_repeats_DUG2"/>
    <property type="match status" value="1"/>
</dbReference>
<organism evidence="7 8">
    <name type="scientific">Naumovozyma dairenensis (strain ATCC 10597 / BCRC 20456 / CBS 421 / NBRC 0211 / NRRL Y-12639)</name>
    <name type="common">Saccharomyces dairenensis</name>
    <dbReference type="NCBI Taxonomy" id="1071378"/>
    <lineage>
        <taxon>Eukaryota</taxon>
        <taxon>Fungi</taxon>
        <taxon>Dikarya</taxon>
        <taxon>Ascomycota</taxon>
        <taxon>Saccharomycotina</taxon>
        <taxon>Saccharomycetes</taxon>
        <taxon>Saccharomycetales</taxon>
        <taxon>Saccharomycetaceae</taxon>
        <taxon>Naumovozyma</taxon>
    </lineage>
</organism>
<dbReference type="KEGG" id="ndi:NDAI_0B04880"/>
<gene>
    <name evidence="7" type="primary">NDAI0B04880</name>
    <name evidence="7" type="ordered locus">NDAI_0B04880</name>
</gene>
<evidence type="ECO:0000313" key="7">
    <source>
        <dbReference type="EMBL" id="CCD23522.1"/>
    </source>
</evidence>
<dbReference type="GO" id="GO:0042802">
    <property type="term" value="F:identical protein binding"/>
    <property type="evidence" value="ECO:0007669"/>
    <property type="project" value="EnsemblFungi"/>
</dbReference>
<dbReference type="SMART" id="SM00320">
    <property type="entry name" value="WD40"/>
    <property type="match status" value="4"/>
</dbReference>